<feature type="domain" description="PPIase FKBP-type" evidence="8">
    <location>
        <begin position="57"/>
        <end position="151"/>
    </location>
</feature>
<keyword evidence="7" id="KW-0732">Signal</keyword>
<organism evidence="9 10">
    <name type="scientific">Janthinobacterium psychrotolerans</name>
    <dbReference type="NCBI Taxonomy" id="1747903"/>
    <lineage>
        <taxon>Bacteria</taxon>
        <taxon>Pseudomonadati</taxon>
        <taxon>Pseudomonadota</taxon>
        <taxon>Betaproteobacteria</taxon>
        <taxon>Burkholderiales</taxon>
        <taxon>Oxalobacteraceae</taxon>
        <taxon>Janthinobacterium</taxon>
    </lineage>
</organism>
<dbReference type="PANTHER" id="PTHR43811">
    <property type="entry name" value="FKBP-TYPE PEPTIDYL-PROLYL CIS-TRANS ISOMERASE FKPA"/>
    <property type="match status" value="1"/>
</dbReference>
<dbReference type="EMBL" id="LOCQ01000053">
    <property type="protein sequence ID" value="OBV39452.1"/>
    <property type="molecule type" value="Genomic_DNA"/>
</dbReference>
<evidence type="ECO:0000256" key="7">
    <source>
        <dbReference type="SAM" id="SignalP"/>
    </source>
</evidence>
<reference evidence="9 10" key="1">
    <citation type="submission" date="2016-04" db="EMBL/GenBank/DDBJ databases">
        <title>Draft genome sequence of Janthinobacterium psychrotolerans sp. nov., isolated from freshwater sediments in Denmark.</title>
        <authorList>
            <person name="Gong X."/>
            <person name="Skrivergaard S."/>
            <person name="Korsgaard B.S."/>
            <person name="Schreiber L."/>
            <person name="Marshall I.P."/>
            <person name="Finster K."/>
            <person name="Schramm A."/>
        </authorList>
    </citation>
    <scope>NUCLEOTIDE SEQUENCE [LARGE SCALE GENOMIC DNA]</scope>
    <source>
        <strain evidence="9 10">S3-2</strain>
    </source>
</reference>
<evidence type="ECO:0000256" key="1">
    <source>
        <dbReference type="ARBA" id="ARBA00000971"/>
    </source>
</evidence>
<evidence type="ECO:0000256" key="6">
    <source>
        <dbReference type="RuleBase" id="RU003915"/>
    </source>
</evidence>
<dbReference type="InterPro" id="IPR046357">
    <property type="entry name" value="PPIase_dom_sf"/>
</dbReference>
<dbReference type="SUPFAM" id="SSF54534">
    <property type="entry name" value="FKBP-like"/>
    <property type="match status" value="1"/>
</dbReference>
<evidence type="ECO:0000256" key="5">
    <source>
        <dbReference type="PROSITE-ProRule" id="PRU00277"/>
    </source>
</evidence>
<evidence type="ECO:0000259" key="8">
    <source>
        <dbReference type="PROSITE" id="PS50059"/>
    </source>
</evidence>
<comment type="caution">
    <text evidence="9">The sequence shown here is derived from an EMBL/GenBank/DDBJ whole genome shotgun (WGS) entry which is preliminary data.</text>
</comment>
<evidence type="ECO:0000256" key="3">
    <source>
        <dbReference type="ARBA" id="ARBA00023110"/>
    </source>
</evidence>
<dbReference type="PATRIC" id="fig|1747903.4.peg.3051"/>
<dbReference type="GO" id="GO:0003755">
    <property type="term" value="F:peptidyl-prolyl cis-trans isomerase activity"/>
    <property type="evidence" value="ECO:0007669"/>
    <property type="project" value="UniProtKB-UniRule"/>
</dbReference>
<keyword evidence="10" id="KW-1185">Reference proteome</keyword>
<dbReference type="STRING" id="1747903.ASR47_101041"/>
<name>A0A1A7C131_9BURK</name>
<dbReference type="Proteomes" id="UP000092713">
    <property type="component" value="Unassembled WGS sequence"/>
</dbReference>
<proteinExistence type="inferred from homology"/>
<keyword evidence="4 5" id="KW-0413">Isomerase</keyword>
<dbReference type="Gene3D" id="3.10.50.40">
    <property type="match status" value="1"/>
</dbReference>
<evidence type="ECO:0000256" key="4">
    <source>
        <dbReference type="ARBA" id="ARBA00023235"/>
    </source>
</evidence>
<feature type="chain" id="PRO_5008355535" description="Peptidyl-prolyl cis-trans isomerase" evidence="7">
    <location>
        <begin position="25"/>
        <end position="153"/>
    </location>
</feature>
<dbReference type="InterPro" id="IPR001179">
    <property type="entry name" value="PPIase_FKBP_dom"/>
</dbReference>
<dbReference type="RefSeq" id="WP_065307802.1">
    <property type="nucleotide sequence ID" value="NZ_LOCQ01000053.1"/>
</dbReference>
<dbReference type="OrthoDB" id="8703660at2"/>
<dbReference type="AlphaFoldDB" id="A0A1A7C131"/>
<dbReference type="PROSITE" id="PS51257">
    <property type="entry name" value="PROKAR_LIPOPROTEIN"/>
    <property type="match status" value="1"/>
</dbReference>
<dbReference type="Pfam" id="PF00254">
    <property type="entry name" value="FKBP_C"/>
    <property type="match status" value="1"/>
</dbReference>
<dbReference type="PANTHER" id="PTHR43811:SF19">
    <property type="entry name" value="39 KDA FK506-BINDING NUCLEAR PROTEIN"/>
    <property type="match status" value="1"/>
</dbReference>
<evidence type="ECO:0000313" key="9">
    <source>
        <dbReference type="EMBL" id="OBV39452.1"/>
    </source>
</evidence>
<gene>
    <name evidence="9" type="ORF">ASR47_101041</name>
</gene>
<sequence>MKSVFQLIASVACAFALTACGSAANEKKDVVIDPATQVKELVVTDLTVGTGATAASGDTLIVTYTGWLYNSGKTDNKGTQFDATKPGAGFQVVLGKGTVIPGWDRGLVGMKVGGTRRLTIPYDLGYGPNGSLPAIPAYAGLVFDISLVTVTKP</sequence>
<evidence type="ECO:0000313" key="10">
    <source>
        <dbReference type="Proteomes" id="UP000092713"/>
    </source>
</evidence>
<comment type="similarity">
    <text evidence="2 6">Belongs to the FKBP-type PPIase family.</text>
</comment>
<dbReference type="EC" id="5.2.1.8" evidence="6"/>
<dbReference type="PROSITE" id="PS50059">
    <property type="entry name" value="FKBP_PPIASE"/>
    <property type="match status" value="1"/>
</dbReference>
<evidence type="ECO:0000256" key="2">
    <source>
        <dbReference type="ARBA" id="ARBA00006577"/>
    </source>
</evidence>
<protein>
    <recommendedName>
        <fullName evidence="6">Peptidyl-prolyl cis-trans isomerase</fullName>
        <ecNumber evidence="6">5.2.1.8</ecNumber>
    </recommendedName>
</protein>
<accession>A0A1A7C131</accession>
<comment type="catalytic activity">
    <reaction evidence="1 5 6">
        <text>[protein]-peptidylproline (omega=180) = [protein]-peptidylproline (omega=0)</text>
        <dbReference type="Rhea" id="RHEA:16237"/>
        <dbReference type="Rhea" id="RHEA-COMP:10747"/>
        <dbReference type="Rhea" id="RHEA-COMP:10748"/>
        <dbReference type="ChEBI" id="CHEBI:83833"/>
        <dbReference type="ChEBI" id="CHEBI:83834"/>
        <dbReference type="EC" id="5.2.1.8"/>
    </reaction>
</comment>
<keyword evidence="3 5" id="KW-0697">Rotamase</keyword>
<feature type="signal peptide" evidence="7">
    <location>
        <begin position="1"/>
        <end position="24"/>
    </location>
</feature>